<dbReference type="GO" id="GO:0071479">
    <property type="term" value="P:cellular response to ionizing radiation"/>
    <property type="evidence" value="ECO:0007669"/>
    <property type="project" value="InterPro"/>
</dbReference>
<proteinExistence type="predicted"/>
<dbReference type="PANTHER" id="PTHR35541:SF1">
    <property type="entry name" value="RAD9, HUS1, RAD1-INTERACTING NUCLEAR ORPHAN PROTEIN 1"/>
    <property type="match status" value="1"/>
</dbReference>
<dbReference type="RefSeq" id="XP_009053842.1">
    <property type="nucleotide sequence ID" value="XM_009055594.1"/>
</dbReference>
<keyword evidence="2" id="KW-1185">Reference proteome</keyword>
<reference evidence="1 2" key="1">
    <citation type="journal article" date="2013" name="Nature">
        <title>Insights into bilaterian evolution from three spiralian genomes.</title>
        <authorList>
            <person name="Simakov O."/>
            <person name="Marletaz F."/>
            <person name="Cho S.J."/>
            <person name="Edsinger-Gonzales E."/>
            <person name="Havlak P."/>
            <person name="Hellsten U."/>
            <person name="Kuo D.H."/>
            <person name="Larsson T."/>
            <person name="Lv J."/>
            <person name="Arendt D."/>
            <person name="Savage R."/>
            <person name="Osoegawa K."/>
            <person name="de Jong P."/>
            <person name="Grimwood J."/>
            <person name="Chapman J.A."/>
            <person name="Shapiro H."/>
            <person name="Aerts A."/>
            <person name="Otillar R.P."/>
            <person name="Terry A.Y."/>
            <person name="Boore J.L."/>
            <person name="Grigoriev I.V."/>
            <person name="Lindberg D.R."/>
            <person name="Seaver E.C."/>
            <person name="Weisblat D.A."/>
            <person name="Putnam N.H."/>
            <person name="Rokhsar D.S."/>
        </authorList>
    </citation>
    <scope>NUCLEOTIDE SEQUENCE [LARGE SCALE GENOMIC DNA]</scope>
</reference>
<sequence length="314" mass="36438">MPGRRKRRRSRKKSLVFTESPINNQKQLPTPVHCVDNPVTAKIVPVEEDSLWVSPQFRDILSSKREARYVRRCHSTIVTRTRNPSNKENTTLHHKSQYRNKYKSLKFLGDNSFIESEEDISFSSPSPISNRVHGVVNNKSLHKTPESNGQGMSWSLEKLKRSKKAFDISFSESLNVSTPTMPHMNHTLNIPVDTQTQDVTCVDIPHQDMVTPKKSEKVPRNNKDVLDDTFTPRRRSTRLKAKYLQAFELFRTPPPERPNYGKILVKDTPECDYNLSVRARQLREIQTKIVGYIYYIIYNRLPDCMMKTCNVIYG</sequence>
<dbReference type="GeneID" id="20248788"/>
<dbReference type="OMA" id="ESEYHIR"/>
<dbReference type="OrthoDB" id="6152919at2759"/>
<protein>
    <submittedName>
        <fullName evidence="1">Uncharacterized protein</fullName>
    </submittedName>
</protein>
<dbReference type="GO" id="GO:0000725">
    <property type="term" value="P:recombinational repair"/>
    <property type="evidence" value="ECO:0007669"/>
    <property type="project" value="TreeGrafter"/>
</dbReference>
<dbReference type="InterPro" id="IPR029293">
    <property type="entry name" value="RHNO1"/>
</dbReference>
<dbReference type="PANTHER" id="PTHR35541">
    <property type="entry name" value="RAD9, HUS1, RAD1-INTERACTING NUCLEAR ORPHAN PROTEIN 1"/>
    <property type="match status" value="1"/>
</dbReference>
<dbReference type="GO" id="GO:0005634">
    <property type="term" value="C:nucleus"/>
    <property type="evidence" value="ECO:0007669"/>
    <property type="project" value="InterPro"/>
</dbReference>
<dbReference type="HOGENOM" id="CLU_886479_0_0_1"/>
<dbReference type="GO" id="GO:0005694">
    <property type="term" value="C:chromosome"/>
    <property type="evidence" value="ECO:0007669"/>
    <property type="project" value="TreeGrafter"/>
</dbReference>
<dbReference type="EMBL" id="KB201656">
    <property type="protein sequence ID" value="ESO95328.1"/>
    <property type="molecule type" value="Genomic_DNA"/>
</dbReference>
<accession>V3ZV23</accession>
<evidence type="ECO:0000313" key="1">
    <source>
        <dbReference type="EMBL" id="ESO95328.1"/>
    </source>
</evidence>
<dbReference type="AlphaFoldDB" id="V3ZV23"/>
<dbReference type="Pfam" id="PF15319">
    <property type="entry name" value="RHINO"/>
    <property type="match status" value="1"/>
</dbReference>
<dbReference type="CTD" id="20248788"/>
<name>V3ZV23_LOTGI</name>
<dbReference type="GO" id="GO:0000077">
    <property type="term" value="P:DNA damage checkpoint signaling"/>
    <property type="evidence" value="ECO:0007669"/>
    <property type="project" value="InterPro"/>
</dbReference>
<organism evidence="1 2">
    <name type="scientific">Lottia gigantea</name>
    <name type="common">Giant owl limpet</name>
    <dbReference type="NCBI Taxonomy" id="225164"/>
    <lineage>
        <taxon>Eukaryota</taxon>
        <taxon>Metazoa</taxon>
        <taxon>Spiralia</taxon>
        <taxon>Lophotrochozoa</taxon>
        <taxon>Mollusca</taxon>
        <taxon>Gastropoda</taxon>
        <taxon>Patellogastropoda</taxon>
        <taxon>Lottioidea</taxon>
        <taxon>Lottiidae</taxon>
        <taxon>Lottia</taxon>
    </lineage>
</organism>
<evidence type="ECO:0000313" key="2">
    <source>
        <dbReference type="Proteomes" id="UP000030746"/>
    </source>
</evidence>
<dbReference type="KEGG" id="lgi:LOTGIDRAFT_232030"/>
<gene>
    <name evidence="1" type="ORF">LOTGIDRAFT_232030</name>
</gene>
<dbReference type="Proteomes" id="UP000030746">
    <property type="component" value="Unassembled WGS sequence"/>
</dbReference>